<proteinExistence type="predicted"/>
<name>Q10V71_TRIEI</name>
<organism evidence="1">
    <name type="scientific">Trichodesmium erythraeum (strain IMS101)</name>
    <dbReference type="NCBI Taxonomy" id="203124"/>
    <lineage>
        <taxon>Bacteria</taxon>
        <taxon>Bacillati</taxon>
        <taxon>Cyanobacteriota</taxon>
        <taxon>Cyanophyceae</taxon>
        <taxon>Oscillatoriophycideae</taxon>
        <taxon>Oscillatoriales</taxon>
        <taxon>Microcoleaceae</taxon>
        <taxon>Trichodesmium</taxon>
    </lineage>
</organism>
<dbReference type="OrthoDB" id="455956at2"/>
<dbReference type="KEGG" id="ter:Tery_4938"/>
<protein>
    <submittedName>
        <fullName evidence="1">Uncharacterized protein</fullName>
    </submittedName>
</protein>
<dbReference type="EMBL" id="CP000393">
    <property type="protein sequence ID" value="ABG53853.1"/>
    <property type="molecule type" value="Genomic_DNA"/>
</dbReference>
<reference evidence="1" key="1">
    <citation type="submission" date="2006-06" db="EMBL/GenBank/DDBJ databases">
        <title>Complete sequence of Trichodesmium erythraeum IMS101.</title>
        <authorList>
            <consortium name="US DOE Joint Genome Institute"/>
            <person name="Copeland A."/>
            <person name="Lucas S."/>
            <person name="Lapidus A."/>
            <person name="Barry K."/>
            <person name="Detter J.C."/>
            <person name="Glavina del Rio T."/>
            <person name="Hammon N."/>
            <person name="Israni S."/>
            <person name="Dalin E."/>
            <person name="Tice H."/>
            <person name="Pitluck S."/>
            <person name="Kiss H."/>
            <person name="Munk A.C."/>
            <person name="Brettin T."/>
            <person name="Bruce D."/>
            <person name="Han C."/>
            <person name="Tapia R."/>
            <person name="Gilna P."/>
            <person name="Schmutz J."/>
            <person name="Larimer F."/>
            <person name="Land M."/>
            <person name="Hauser L."/>
            <person name="Kyrpides N."/>
            <person name="Kim E."/>
            <person name="Richardson P."/>
        </authorList>
    </citation>
    <scope>NUCLEOTIDE SEQUENCE [LARGE SCALE GENOMIC DNA]</scope>
    <source>
        <strain evidence="1">IMS101</strain>
    </source>
</reference>
<dbReference type="eggNOG" id="ENOG5032XNG">
    <property type="taxonomic scope" value="Bacteria"/>
</dbReference>
<sequence length="154" mass="17376">MFRKLTVIGSIIVVCLWNTGCSDSMIVQCSKLTGIIQSGNALLETKAPYDAETTDKLGKDLNEIAQKVKALELKDEKLQQLRNRFYQVFQKLSQEFMYMSSNLKTITQVEPSLEGRKKFHQAKAGITEAGEKASKFAVDEDTLVEELISYCKEK</sequence>
<dbReference type="HOGENOM" id="CLU_140238_0_0_3"/>
<evidence type="ECO:0000313" key="1">
    <source>
        <dbReference type="EMBL" id="ABG53853.1"/>
    </source>
</evidence>
<dbReference type="AlphaFoldDB" id="Q10V71"/>
<accession>Q10V71</accession>
<gene>
    <name evidence="1" type="ordered locus">Tery_4938</name>
</gene>
<dbReference type="RefSeq" id="WP_011614148.1">
    <property type="nucleotide sequence ID" value="NC_008312.1"/>
</dbReference>